<evidence type="ECO:0000313" key="3">
    <source>
        <dbReference type="Proteomes" id="UP000740605"/>
    </source>
</evidence>
<proteinExistence type="predicted"/>
<feature type="signal peptide" evidence="1">
    <location>
        <begin position="1"/>
        <end position="23"/>
    </location>
</feature>
<organism evidence="2 3">
    <name type="scientific">Microbacterium flavum</name>
    <dbReference type="NCBI Taxonomy" id="415216"/>
    <lineage>
        <taxon>Bacteria</taxon>
        <taxon>Bacillati</taxon>
        <taxon>Actinomycetota</taxon>
        <taxon>Actinomycetes</taxon>
        <taxon>Micrococcales</taxon>
        <taxon>Microbacteriaceae</taxon>
        <taxon>Microbacterium</taxon>
    </lineage>
</organism>
<keyword evidence="1" id="KW-0732">Signal</keyword>
<name>A0ABS5XXX9_9MICO</name>
<evidence type="ECO:0000256" key="1">
    <source>
        <dbReference type="SAM" id="SignalP"/>
    </source>
</evidence>
<accession>A0ABS5XXX9</accession>
<reference evidence="2 3" key="1">
    <citation type="submission" date="2021-03" db="EMBL/GenBank/DDBJ databases">
        <title>Microbacterium pauli sp. nov., isolated from microfiltered milk.</title>
        <authorList>
            <person name="Bellassi P."/>
            <person name="Fontana A."/>
            <person name="Callegari M.L."/>
            <person name="Lorenzo M."/>
            <person name="Cappa F."/>
        </authorList>
    </citation>
    <scope>NUCLEOTIDE SEQUENCE [LARGE SCALE GENOMIC DNA]</scope>
    <source>
        <strain evidence="2 3">DSM 18909</strain>
    </source>
</reference>
<dbReference type="Proteomes" id="UP000740605">
    <property type="component" value="Unassembled WGS sequence"/>
</dbReference>
<comment type="caution">
    <text evidence="2">The sequence shown here is derived from an EMBL/GenBank/DDBJ whole genome shotgun (WGS) entry which is preliminary data.</text>
</comment>
<keyword evidence="3" id="KW-1185">Reference proteome</keyword>
<gene>
    <name evidence="2" type="ORF">J0P97_15225</name>
</gene>
<sequence length="291" mass="29570">MQFRAAAALLVALAALTGCTAPAPPAPSGATPPGPPDGVTVVVTQQRSDVAGRQAELRIHNGSDAPLEVGEVRLDDPRFAASATRVVPRTSALAAGATADIRVQLPDAACPGGADPISTVTFDYETGGRSGTAVVAAPELFPFLDEVHRRDCVAQAVAAAGDVSFGVFTPSSPSTPATLELTIAPSAGKSGAGAAVTLVDIRETNLLTFEGLADGVLPLGDSGIRADGAARSIPLRILPARCDPHAVQENKRGTVFAVDVVVDGEVGQFLLAAPPDLTARLLTWVSDWCAG</sequence>
<feature type="chain" id="PRO_5046275734" description="Abnormal spindle-like microcephaly-associated protein ASH domain-containing protein" evidence="1">
    <location>
        <begin position="24"/>
        <end position="291"/>
    </location>
</feature>
<dbReference type="EMBL" id="JAFLHG010000020">
    <property type="protein sequence ID" value="MBT8799408.1"/>
    <property type="molecule type" value="Genomic_DNA"/>
</dbReference>
<evidence type="ECO:0008006" key="4">
    <source>
        <dbReference type="Google" id="ProtNLM"/>
    </source>
</evidence>
<dbReference type="PROSITE" id="PS51257">
    <property type="entry name" value="PROKAR_LIPOPROTEIN"/>
    <property type="match status" value="1"/>
</dbReference>
<protein>
    <recommendedName>
        <fullName evidence="4">Abnormal spindle-like microcephaly-associated protein ASH domain-containing protein</fullName>
    </recommendedName>
</protein>
<evidence type="ECO:0000313" key="2">
    <source>
        <dbReference type="EMBL" id="MBT8799408.1"/>
    </source>
</evidence>